<sequence>MKPPRRLYPQVELPRIAKLEIQEQWLEWFFAIRSHARGLEIWHTMDPDQADQEDDRLKAPEIESYPTLKTRLVKEARQEDRSAPSEEAIITLYAALCRDAEIKLVSYQERTQKEQAMRQQIMSTVHPNIYEAAMTKLAKGRSLHTLRQLLRELQATLNIKSHVSGGLVSNAYEAVLEEARQGAINPEIWYSKWKKHLARAEDYNCAVVQGSPAIMEFLRAVGVHLNPRWADFKNMELIERERYGDMPTLSQVGAEFLNTVGNGRRWFTVVKKYETDPDDESDVVEAVTKARCPCKRKKHPWPPEQCSYLQYALSRTTTRPIKKLSGTECEAICQEIRKPHWAKLLRTLEDKGWSATF</sequence>
<dbReference type="Proteomes" id="UP000554235">
    <property type="component" value="Unassembled WGS sequence"/>
</dbReference>
<name>A0A8H4L772_9HYPO</name>
<evidence type="ECO:0000313" key="1">
    <source>
        <dbReference type="EMBL" id="KAF4462463.1"/>
    </source>
</evidence>
<comment type="caution">
    <text evidence="1">The sequence shown here is derived from an EMBL/GenBank/DDBJ whole genome shotgun (WGS) entry which is preliminary data.</text>
</comment>
<dbReference type="OrthoDB" id="4984599at2759"/>
<protein>
    <submittedName>
        <fullName evidence="1">Uncharacterized protein</fullName>
    </submittedName>
</protein>
<keyword evidence="2" id="KW-1185">Reference proteome</keyword>
<gene>
    <name evidence="1" type="ORF">FALBO_10723</name>
</gene>
<proteinExistence type="predicted"/>
<evidence type="ECO:0000313" key="2">
    <source>
        <dbReference type="Proteomes" id="UP000554235"/>
    </source>
</evidence>
<organism evidence="1 2">
    <name type="scientific">Fusarium albosuccineum</name>
    <dbReference type="NCBI Taxonomy" id="1237068"/>
    <lineage>
        <taxon>Eukaryota</taxon>
        <taxon>Fungi</taxon>
        <taxon>Dikarya</taxon>
        <taxon>Ascomycota</taxon>
        <taxon>Pezizomycotina</taxon>
        <taxon>Sordariomycetes</taxon>
        <taxon>Hypocreomycetidae</taxon>
        <taxon>Hypocreales</taxon>
        <taxon>Nectriaceae</taxon>
        <taxon>Fusarium</taxon>
        <taxon>Fusarium decemcellulare species complex</taxon>
    </lineage>
</organism>
<reference evidence="1 2" key="1">
    <citation type="submission" date="2020-01" db="EMBL/GenBank/DDBJ databases">
        <title>Identification and distribution of gene clusters putatively required for synthesis of sphingolipid metabolism inhibitors in phylogenetically diverse species of the filamentous fungus Fusarium.</title>
        <authorList>
            <person name="Kim H.-S."/>
            <person name="Busman M."/>
            <person name="Brown D.W."/>
            <person name="Divon H."/>
            <person name="Uhlig S."/>
            <person name="Proctor R.H."/>
        </authorList>
    </citation>
    <scope>NUCLEOTIDE SEQUENCE [LARGE SCALE GENOMIC DNA]</scope>
    <source>
        <strain evidence="1 2">NRRL 20459</strain>
    </source>
</reference>
<accession>A0A8H4L772</accession>
<dbReference type="EMBL" id="JAADYS010001534">
    <property type="protein sequence ID" value="KAF4462463.1"/>
    <property type="molecule type" value="Genomic_DNA"/>
</dbReference>
<dbReference type="AlphaFoldDB" id="A0A8H4L772"/>